<reference evidence="2 3" key="1">
    <citation type="submission" date="2023-06" db="EMBL/GenBank/DDBJ databases">
        <title>Cellulomonas sp. MW9 Whole genome sequence.</title>
        <authorList>
            <person name="Park S."/>
        </authorList>
    </citation>
    <scope>NUCLEOTIDE SEQUENCE [LARGE SCALE GENOMIC DNA]</scope>
    <source>
        <strain evidence="2 3">MW9</strain>
    </source>
</reference>
<gene>
    <name evidence="2" type="ORF">QRT05_04960</name>
</gene>
<evidence type="ECO:0000313" key="2">
    <source>
        <dbReference type="EMBL" id="MDM7830672.1"/>
    </source>
</evidence>
<feature type="transmembrane region" description="Helical" evidence="1">
    <location>
        <begin position="121"/>
        <end position="137"/>
    </location>
</feature>
<accession>A0ABT7S4Y9</accession>
<evidence type="ECO:0000256" key="1">
    <source>
        <dbReference type="SAM" id="Phobius"/>
    </source>
</evidence>
<keyword evidence="1" id="KW-0812">Transmembrane</keyword>
<proteinExistence type="predicted"/>
<protein>
    <recommendedName>
        <fullName evidence="4">ABC transporter permease</fullName>
    </recommendedName>
</protein>
<evidence type="ECO:0008006" key="4">
    <source>
        <dbReference type="Google" id="ProtNLM"/>
    </source>
</evidence>
<sequence>MLLPAALVAAVAAAVLGTRLLPGGAPALTDPTVIRVVLGSVAYLVGIALIGLALGVMLRSTAGAVAAVLGAVMILPAILGTVLADSWSRVIEVLPSSAGDALVTTGHVDGVLAPLLGGADFVAWVAMVLALAAVSLTRRDA</sequence>
<dbReference type="Proteomes" id="UP001321453">
    <property type="component" value="Unassembled WGS sequence"/>
</dbReference>
<keyword evidence="1" id="KW-1133">Transmembrane helix</keyword>
<keyword evidence="1" id="KW-0472">Membrane</keyword>
<feature type="transmembrane region" description="Helical" evidence="1">
    <location>
        <begin position="33"/>
        <end position="57"/>
    </location>
</feature>
<organism evidence="2 3">
    <name type="scientific">Cellulomonas edaphi</name>
    <dbReference type="NCBI Taxonomy" id="3053468"/>
    <lineage>
        <taxon>Bacteria</taxon>
        <taxon>Bacillati</taxon>
        <taxon>Actinomycetota</taxon>
        <taxon>Actinomycetes</taxon>
        <taxon>Micrococcales</taxon>
        <taxon>Cellulomonadaceae</taxon>
        <taxon>Cellulomonas</taxon>
    </lineage>
</organism>
<comment type="caution">
    <text evidence="2">The sequence shown here is derived from an EMBL/GenBank/DDBJ whole genome shotgun (WGS) entry which is preliminary data.</text>
</comment>
<keyword evidence="3" id="KW-1185">Reference proteome</keyword>
<dbReference type="RefSeq" id="WP_289445832.1">
    <property type="nucleotide sequence ID" value="NZ_JAUCGR010000001.1"/>
</dbReference>
<name>A0ABT7S4Y9_9CELL</name>
<evidence type="ECO:0000313" key="3">
    <source>
        <dbReference type="Proteomes" id="UP001321453"/>
    </source>
</evidence>
<dbReference type="EMBL" id="JAUCGR010000001">
    <property type="protein sequence ID" value="MDM7830672.1"/>
    <property type="molecule type" value="Genomic_DNA"/>
</dbReference>
<feature type="transmembrane region" description="Helical" evidence="1">
    <location>
        <begin position="64"/>
        <end position="84"/>
    </location>
</feature>